<dbReference type="PATRIC" id="fig|1045004.4.peg.715"/>
<comment type="similarity">
    <text evidence="2 10">Belongs to the binding-protein-dependent transport system permease family. MalFG subfamily.</text>
</comment>
<evidence type="ECO:0000256" key="7">
    <source>
        <dbReference type="ARBA" id="ARBA00022989"/>
    </source>
</evidence>
<dbReference type="HOGENOM" id="CLU_016047_0_3_9"/>
<dbReference type="PANTHER" id="PTHR47314">
    <property type="entry name" value="MALTOSE/MALTODEXTRIN TRANSPORT SYSTEM PERMEASE PROTEIN MALF"/>
    <property type="match status" value="1"/>
</dbReference>
<dbReference type="PANTHER" id="PTHR47314:SF1">
    <property type="entry name" value="MALTOSE_MALTODEXTRIN TRANSPORT SYSTEM PERMEASE PROTEIN MALF"/>
    <property type="match status" value="1"/>
</dbReference>
<comment type="subcellular location">
    <subcellularLocation>
        <location evidence="1 9">Cell membrane</location>
        <topology evidence="1 9">Multi-pass membrane protein</topology>
    </subcellularLocation>
</comment>
<dbReference type="eggNOG" id="COG1175">
    <property type="taxonomic scope" value="Bacteria"/>
</dbReference>
<dbReference type="EMBL" id="AFVZ01000001">
    <property type="protein sequence ID" value="EHN58825.1"/>
    <property type="molecule type" value="Genomic_DNA"/>
</dbReference>
<organism evidence="12 13">
    <name type="scientific">Oenococcus kitaharae DSM 17330</name>
    <dbReference type="NCBI Taxonomy" id="1045004"/>
    <lineage>
        <taxon>Bacteria</taxon>
        <taxon>Bacillati</taxon>
        <taxon>Bacillota</taxon>
        <taxon>Bacilli</taxon>
        <taxon>Lactobacillales</taxon>
        <taxon>Lactobacillaceae</taxon>
        <taxon>Oenococcus</taxon>
    </lineage>
</organism>
<evidence type="ECO:0000256" key="10">
    <source>
        <dbReference type="RuleBase" id="RU367050"/>
    </source>
</evidence>
<evidence type="ECO:0000256" key="3">
    <source>
        <dbReference type="ARBA" id="ARBA00022448"/>
    </source>
</evidence>
<dbReference type="SUPFAM" id="SSF160964">
    <property type="entry name" value="MalF N-terminal region-like"/>
    <property type="match status" value="1"/>
</dbReference>
<dbReference type="GO" id="GO:0015423">
    <property type="term" value="F:ABC-type maltose transporter activity"/>
    <property type="evidence" value="ECO:0007669"/>
    <property type="project" value="TreeGrafter"/>
</dbReference>
<dbReference type="CDD" id="cd06261">
    <property type="entry name" value="TM_PBP2"/>
    <property type="match status" value="1"/>
</dbReference>
<dbReference type="GO" id="GO:0042956">
    <property type="term" value="P:maltodextrin transmembrane transport"/>
    <property type="evidence" value="ECO:0007669"/>
    <property type="project" value="TreeGrafter"/>
</dbReference>
<sequence length="476" mass="53016">MQLSSRAYGYFLESEQNILAKNKKKKMIADPKTSHISLSALFKSGDSSTKISYFLMGFNNLANKQIIKGLFFLFSEIGFFTWLFVDGINALSQLGSLGTKQAGERYDAKLGIYVSVNGDNSMLILLYGLASLLIIALFLYVYRVNLKSDRKIWEFKKSSRKIMTFKEDIAELLDDRLHLLFMAIPMIGILFFTVLPILYMVSVAFTSYDHAHLPPGHLFHWIGLANFGNIFTGAMAGTFFPVFLWTIIWAVLATVSSFILGIFLAMLINTKGVKGQKIYRTIFILTMAIPQFISFLIWANMLNNAGLINSILENIGLITKPIPFLTDGLTAKATVLIVNLWVGMPVTMLVTTGILQNLSQEQVEAAKMDGASKFQVFTNITFPQILFVMAPALIQQFIGNINNFNVIFLLTGGGPADSNFYNAGDTDLLVTWLYNLTLGTQDYNIASVVGIIIFVFSAAFSLFMYKKVNKLQGVNG</sequence>
<dbReference type="Gene3D" id="1.10.3720.10">
    <property type="entry name" value="MetI-like"/>
    <property type="match status" value="1"/>
</dbReference>
<keyword evidence="5 10" id="KW-0762">Sugar transport</keyword>
<dbReference type="Proteomes" id="UP000004959">
    <property type="component" value="Chromosome"/>
</dbReference>
<evidence type="ECO:0000259" key="11">
    <source>
        <dbReference type="PROSITE" id="PS50928"/>
    </source>
</evidence>
<feature type="transmembrane region" description="Helical" evidence="9">
    <location>
        <begin position="278"/>
        <end position="299"/>
    </location>
</feature>
<dbReference type="InterPro" id="IPR000515">
    <property type="entry name" value="MetI-like"/>
</dbReference>
<feature type="transmembrane region" description="Helical" evidence="9">
    <location>
        <begin position="66"/>
        <end position="85"/>
    </location>
</feature>
<dbReference type="InterPro" id="IPR035906">
    <property type="entry name" value="MetI-like_sf"/>
</dbReference>
<dbReference type="STRING" id="336988.NT96_08760"/>
<evidence type="ECO:0000256" key="8">
    <source>
        <dbReference type="ARBA" id="ARBA00023136"/>
    </source>
</evidence>
<dbReference type="PROSITE" id="PS50928">
    <property type="entry name" value="ABC_TM1"/>
    <property type="match status" value="1"/>
</dbReference>
<gene>
    <name evidence="12" type="ORF">OKIT_0714</name>
</gene>
<keyword evidence="3 9" id="KW-0813">Transport</keyword>
<keyword evidence="7 9" id="KW-1133">Transmembrane helix</keyword>
<comment type="caution">
    <text evidence="12">The sequence shown here is derived from an EMBL/GenBank/DDBJ whole genome shotgun (WGS) entry which is preliminary data.</text>
</comment>
<feature type="transmembrane region" description="Helical" evidence="9">
    <location>
        <begin position="443"/>
        <end position="465"/>
    </location>
</feature>
<dbReference type="SUPFAM" id="SSF161098">
    <property type="entry name" value="MetI-like"/>
    <property type="match status" value="1"/>
</dbReference>
<proteinExistence type="inferred from homology"/>
<keyword evidence="8 9" id="KW-0472">Membrane</keyword>
<accession>G9WFA5</accession>
<evidence type="ECO:0000256" key="2">
    <source>
        <dbReference type="ARBA" id="ARBA00009047"/>
    </source>
</evidence>
<evidence type="ECO:0000256" key="4">
    <source>
        <dbReference type="ARBA" id="ARBA00022475"/>
    </source>
</evidence>
<name>G9WFA5_9LACO</name>
<evidence type="ECO:0000313" key="13">
    <source>
        <dbReference type="Proteomes" id="UP000004959"/>
    </source>
</evidence>
<evidence type="ECO:0000256" key="5">
    <source>
        <dbReference type="ARBA" id="ARBA00022597"/>
    </source>
</evidence>
<evidence type="ECO:0000256" key="6">
    <source>
        <dbReference type="ARBA" id="ARBA00022692"/>
    </source>
</evidence>
<protein>
    <recommendedName>
        <fullName evidence="10">Maltose/maltodextrin transport system permease protein</fullName>
    </recommendedName>
</protein>
<feature type="transmembrane region" description="Helical" evidence="9">
    <location>
        <begin position="242"/>
        <end position="266"/>
    </location>
</feature>
<dbReference type="AlphaFoldDB" id="G9WFA5"/>
<feature type="transmembrane region" description="Helical" evidence="9">
    <location>
        <begin position="122"/>
        <end position="142"/>
    </location>
</feature>
<keyword evidence="6 9" id="KW-0812">Transmembrane</keyword>
<comment type="function">
    <text evidence="10">Part of the ABC transporter complex MalEFGK involved in maltose/maltodextrin import. Probably responsible for the translocation of the substrate across the membrane.</text>
</comment>
<keyword evidence="4 10" id="KW-1003">Cell membrane</keyword>
<dbReference type="GO" id="GO:1990060">
    <property type="term" value="C:maltose transport complex"/>
    <property type="evidence" value="ECO:0007669"/>
    <property type="project" value="TreeGrafter"/>
</dbReference>
<evidence type="ECO:0000256" key="9">
    <source>
        <dbReference type="RuleBase" id="RU363032"/>
    </source>
</evidence>
<evidence type="ECO:0000256" key="1">
    <source>
        <dbReference type="ARBA" id="ARBA00004651"/>
    </source>
</evidence>
<dbReference type="Pfam" id="PF00528">
    <property type="entry name" value="BPD_transp_1"/>
    <property type="match status" value="1"/>
</dbReference>
<feature type="domain" description="ABC transmembrane type-1" evidence="11">
    <location>
        <begin position="243"/>
        <end position="464"/>
    </location>
</feature>
<feature type="transmembrane region" description="Helical" evidence="9">
    <location>
        <begin position="333"/>
        <end position="355"/>
    </location>
</feature>
<keyword evidence="13" id="KW-1185">Reference proteome</keyword>
<feature type="transmembrane region" description="Helical" evidence="9">
    <location>
        <begin position="376"/>
        <end position="398"/>
    </location>
</feature>
<evidence type="ECO:0000313" key="12">
    <source>
        <dbReference type="EMBL" id="EHN58825.1"/>
    </source>
</evidence>
<reference evidence="12 13" key="1">
    <citation type="journal article" date="2012" name="PLoS ONE">
        <title>Functional divergence in the genus oenococcus as predicted by genome sequencing of the newly-described species, Oenococcus kitaharae.</title>
        <authorList>
            <person name="Borneman A.R."/>
            <person name="McCarthy J.M."/>
            <person name="Chambers P.J."/>
            <person name="Bartowsky E.J."/>
        </authorList>
    </citation>
    <scope>NUCLEOTIDE SEQUENCE [LARGE SCALE GENOMIC DNA]</scope>
    <source>
        <strain evidence="13">DSM17330</strain>
    </source>
</reference>
<feature type="transmembrane region" description="Helical" evidence="9">
    <location>
        <begin position="179"/>
        <end position="205"/>
    </location>
</feature>